<gene>
    <name evidence="2" type="ORF">PGTG_05963</name>
</gene>
<sequence length="104" mass="11670">MTAGSKRKGLLGIADPNKAQVRGAWFVKSGAYKPFQALEFCGLVLTYQPRSVFRHDRLAIAQRILDSQLLSGWLSHGEAPQDRQWQNKLQHTEAQNQIIDAPQA</sequence>
<dbReference type="AlphaFoldDB" id="E3K671"/>
<evidence type="ECO:0000313" key="2">
    <source>
        <dbReference type="EMBL" id="EFP79642.1"/>
    </source>
</evidence>
<dbReference type="InParanoid" id="E3K671"/>
<dbReference type="VEuPathDB" id="FungiDB:PGTG_05963"/>
<protein>
    <submittedName>
        <fullName evidence="2">Uncharacterized protein</fullName>
    </submittedName>
</protein>
<organism evidence="2 3">
    <name type="scientific">Puccinia graminis f. sp. tritici (strain CRL 75-36-700-3 / race SCCL)</name>
    <name type="common">Black stem rust fungus</name>
    <dbReference type="NCBI Taxonomy" id="418459"/>
    <lineage>
        <taxon>Eukaryota</taxon>
        <taxon>Fungi</taxon>
        <taxon>Dikarya</taxon>
        <taxon>Basidiomycota</taxon>
        <taxon>Pucciniomycotina</taxon>
        <taxon>Pucciniomycetes</taxon>
        <taxon>Pucciniales</taxon>
        <taxon>Pucciniaceae</taxon>
        <taxon>Puccinia</taxon>
    </lineage>
</organism>
<evidence type="ECO:0000313" key="3">
    <source>
        <dbReference type="Proteomes" id="UP000008783"/>
    </source>
</evidence>
<dbReference type="RefSeq" id="XP_003324061.1">
    <property type="nucleotide sequence ID" value="XM_003324013.2"/>
</dbReference>
<evidence type="ECO:0000256" key="1">
    <source>
        <dbReference type="SAM" id="MobiDB-lite"/>
    </source>
</evidence>
<reference key="1">
    <citation type="submission" date="2007-01" db="EMBL/GenBank/DDBJ databases">
        <title>The Genome Sequence of Puccinia graminis f. sp. tritici Strain CRL 75-36-700-3.</title>
        <authorList>
            <consortium name="The Broad Institute Genome Sequencing Platform"/>
            <person name="Birren B."/>
            <person name="Lander E."/>
            <person name="Galagan J."/>
            <person name="Nusbaum C."/>
            <person name="Devon K."/>
            <person name="Cuomo C."/>
            <person name="Jaffe D."/>
            <person name="Butler J."/>
            <person name="Alvarez P."/>
            <person name="Gnerre S."/>
            <person name="Grabherr M."/>
            <person name="Mauceli E."/>
            <person name="Brockman W."/>
            <person name="Young S."/>
            <person name="LaButti K."/>
            <person name="Sykes S."/>
            <person name="DeCaprio D."/>
            <person name="Crawford M."/>
            <person name="Koehrsen M."/>
            <person name="Engels R."/>
            <person name="Montgomery P."/>
            <person name="Pearson M."/>
            <person name="Howarth C."/>
            <person name="Larson L."/>
            <person name="White J."/>
            <person name="Zeng Q."/>
            <person name="Kodira C."/>
            <person name="Yandava C."/>
            <person name="Alvarado L."/>
            <person name="O'Leary S."/>
            <person name="Szabo L."/>
            <person name="Dean R."/>
            <person name="Schein J."/>
        </authorList>
    </citation>
    <scope>NUCLEOTIDE SEQUENCE</scope>
    <source>
        <strain>CRL 75-36-700-3</strain>
    </source>
</reference>
<accession>E3K671</accession>
<name>E3K671_PUCGT</name>
<feature type="region of interest" description="Disordered" evidence="1">
    <location>
        <begin position="84"/>
        <end position="104"/>
    </location>
</feature>
<reference evidence="3" key="2">
    <citation type="journal article" date="2011" name="Proc. Natl. Acad. Sci. U.S.A.">
        <title>Obligate biotrophy features unraveled by the genomic analysis of rust fungi.</title>
        <authorList>
            <person name="Duplessis S."/>
            <person name="Cuomo C.A."/>
            <person name="Lin Y.-C."/>
            <person name="Aerts A."/>
            <person name="Tisserant E."/>
            <person name="Veneault-Fourrey C."/>
            <person name="Joly D.L."/>
            <person name="Hacquard S."/>
            <person name="Amselem J."/>
            <person name="Cantarel B.L."/>
            <person name="Chiu R."/>
            <person name="Coutinho P.M."/>
            <person name="Feau N."/>
            <person name="Field M."/>
            <person name="Frey P."/>
            <person name="Gelhaye E."/>
            <person name="Goldberg J."/>
            <person name="Grabherr M.G."/>
            <person name="Kodira C.D."/>
            <person name="Kohler A."/>
            <person name="Kuees U."/>
            <person name="Lindquist E.A."/>
            <person name="Lucas S.M."/>
            <person name="Mago R."/>
            <person name="Mauceli E."/>
            <person name="Morin E."/>
            <person name="Murat C."/>
            <person name="Pangilinan J.L."/>
            <person name="Park R."/>
            <person name="Pearson M."/>
            <person name="Quesneville H."/>
            <person name="Rouhier N."/>
            <person name="Sakthikumar S."/>
            <person name="Salamov A.A."/>
            <person name="Schmutz J."/>
            <person name="Selles B."/>
            <person name="Shapiro H."/>
            <person name="Tanguay P."/>
            <person name="Tuskan G.A."/>
            <person name="Henrissat B."/>
            <person name="Van de Peer Y."/>
            <person name="Rouze P."/>
            <person name="Ellis J.G."/>
            <person name="Dodds P.N."/>
            <person name="Schein J.E."/>
            <person name="Zhong S."/>
            <person name="Hamelin R.C."/>
            <person name="Grigoriev I.V."/>
            <person name="Szabo L.J."/>
            <person name="Martin F."/>
        </authorList>
    </citation>
    <scope>NUCLEOTIDE SEQUENCE [LARGE SCALE GENOMIC DNA]</scope>
    <source>
        <strain evidence="3">CRL 75-36-700-3 / race SCCL</strain>
    </source>
</reference>
<dbReference type="OrthoDB" id="10479038at2759"/>
<keyword evidence="3" id="KW-1185">Reference proteome</keyword>
<dbReference type="GeneID" id="10532840"/>
<dbReference type="EMBL" id="DS178273">
    <property type="protein sequence ID" value="EFP79642.1"/>
    <property type="molecule type" value="Genomic_DNA"/>
</dbReference>
<proteinExistence type="predicted"/>
<dbReference type="HOGENOM" id="CLU_2251383_0_0_1"/>
<feature type="compositionally biased region" description="Polar residues" evidence="1">
    <location>
        <begin position="84"/>
        <end position="98"/>
    </location>
</feature>
<dbReference type="Proteomes" id="UP000008783">
    <property type="component" value="Unassembled WGS sequence"/>
</dbReference>
<dbReference type="KEGG" id="pgr:PGTG_05963"/>